<evidence type="ECO:0000313" key="2">
    <source>
        <dbReference type="EMBL" id="PWI32647.1"/>
    </source>
</evidence>
<dbReference type="InterPro" id="IPR011990">
    <property type="entry name" value="TPR-like_helical_dom_sf"/>
</dbReference>
<keyword evidence="3" id="KW-1185">Reference proteome</keyword>
<dbReference type="Proteomes" id="UP000245362">
    <property type="component" value="Unassembled WGS sequence"/>
</dbReference>
<evidence type="ECO:0008006" key="4">
    <source>
        <dbReference type="Google" id="ProtNLM"/>
    </source>
</evidence>
<keyword evidence="1" id="KW-0175">Coiled coil</keyword>
<dbReference type="AlphaFoldDB" id="A0A2U3B785"/>
<protein>
    <recommendedName>
        <fullName evidence="4">ATP-dependent transcriptional regulator</fullName>
    </recommendedName>
</protein>
<organism evidence="2 3">
    <name type="scientific">Vibrio albus</name>
    <dbReference type="NCBI Taxonomy" id="2200953"/>
    <lineage>
        <taxon>Bacteria</taxon>
        <taxon>Pseudomonadati</taxon>
        <taxon>Pseudomonadota</taxon>
        <taxon>Gammaproteobacteria</taxon>
        <taxon>Vibrionales</taxon>
        <taxon>Vibrionaceae</taxon>
        <taxon>Vibrio</taxon>
    </lineage>
</organism>
<feature type="coiled-coil region" evidence="1">
    <location>
        <begin position="256"/>
        <end position="283"/>
    </location>
</feature>
<dbReference type="EMBL" id="QFWT01000008">
    <property type="protein sequence ID" value="PWI32647.1"/>
    <property type="molecule type" value="Genomic_DNA"/>
</dbReference>
<evidence type="ECO:0000256" key="1">
    <source>
        <dbReference type="SAM" id="Coils"/>
    </source>
</evidence>
<dbReference type="OrthoDB" id="5903759at2"/>
<gene>
    <name evidence="2" type="ORF">DI392_14625</name>
</gene>
<sequence>MDKAQVQLDSELERLTSLVEKEPDTTLSQAQQSQIRADQTLYQEGGIQAGIIISRCYWELSDYRSGLKAIKDVHTRLNQLDTDQFLPEILHIHAQHYWGQEKYISAQQYWINALEQAALVGETDIEIESLIGLGNVWRISREYKLAMSTHTLAVNVANNARINWLEGKARIALAWDHYLLNDFTEMLSVLDGAEEVLKHYPNDAWKAEIWDFRALALLGLERLEDAENASVRAYKLAVKENISWMKTHSFISRARLELIRGNLDSAEQSLAQAERSAKKFDNGELLSQICFQQSIVAEKQNDYETALTAFRKYRKHSVKLLKDQTNRLSTDKAHSSKRQLDQRARKLINRIRGQVEFRNDGNGYSNQVSETYWWEQLVLFKSELKATTHVVVLISHQVSDYLDICIELAQCVCNRNDLIARLSEDRVGMLVAEKGEAADKLFQFLKQMINNYPWDRRGLTGPQPKVSQHDILTFPFTLEQLEEDMHQPVEEESDG</sequence>
<name>A0A2U3B785_9VIBR</name>
<dbReference type="Gene3D" id="1.25.40.10">
    <property type="entry name" value="Tetratricopeptide repeat domain"/>
    <property type="match status" value="2"/>
</dbReference>
<dbReference type="RefSeq" id="WP_109320433.1">
    <property type="nucleotide sequence ID" value="NZ_QFWT01000008.1"/>
</dbReference>
<comment type="caution">
    <text evidence="2">The sequence shown here is derived from an EMBL/GenBank/DDBJ whole genome shotgun (WGS) entry which is preliminary data.</text>
</comment>
<evidence type="ECO:0000313" key="3">
    <source>
        <dbReference type="Proteomes" id="UP000245362"/>
    </source>
</evidence>
<accession>A0A2U3B785</accession>
<dbReference type="SUPFAM" id="SSF48452">
    <property type="entry name" value="TPR-like"/>
    <property type="match status" value="1"/>
</dbReference>
<proteinExistence type="predicted"/>
<reference evidence="2 3" key="1">
    <citation type="submission" date="2018-05" db="EMBL/GenBank/DDBJ databases">
        <title>Vibrio limimaris sp. nov., isolated from marine sediment.</title>
        <authorList>
            <person name="Li C.-M."/>
        </authorList>
    </citation>
    <scope>NUCLEOTIDE SEQUENCE [LARGE SCALE GENOMIC DNA]</scope>
    <source>
        <strain evidence="2 3">E4404</strain>
    </source>
</reference>